<dbReference type="PANTHER" id="PTHR45791">
    <property type="entry name" value="CALCIUM AND INTEGRIN BINDING FAMILY MEMBER 2"/>
    <property type="match status" value="1"/>
</dbReference>
<dbReference type="InterPro" id="IPR011992">
    <property type="entry name" value="EF-hand-dom_pair"/>
</dbReference>
<protein>
    <submittedName>
        <fullName evidence="6">CIB1-like protein</fullName>
    </submittedName>
</protein>
<dbReference type="EMBL" id="CP111024">
    <property type="protein sequence ID" value="WAR23061.1"/>
    <property type="molecule type" value="Genomic_DNA"/>
</dbReference>
<dbReference type="PANTHER" id="PTHR45791:SF1">
    <property type="entry name" value="CALCIUM AND INTEGRIN BINDING FAMILY MEMBER 1"/>
    <property type="match status" value="1"/>
</dbReference>
<proteinExistence type="predicted"/>
<dbReference type="Gene3D" id="1.10.238.10">
    <property type="entry name" value="EF-hand"/>
    <property type="match status" value="2"/>
</dbReference>
<dbReference type="SUPFAM" id="SSF47473">
    <property type="entry name" value="EF-hand"/>
    <property type="match status" value="1"/>
</dbReference>
<keyword evidence="3" id="KW-0106">Calcium</keyword>
<evidence type="ECO:0000256" key="3">
    <source>
        <dbReference type="ARBA" id="ARBA00022837"/>
    </source>
</evidence>
<reference evidence="6" key="1">
    <citation type="submission" date="2022-11" db="EMBL/GenBank/DDBJ databases">
        <title>Centuries of genome instability and evolution in soft-shell clam transmissible cancer (bioRxiv).</title>
        <authorList>
            <person name="Hart S.F.M."/>
            <person name="Yonemitsu M.A."/>
            <person name="Giersch R.M."/>
            <person name="Beal B.F."/>
            <person name="Arriagada G."/>
            <person name="Davis B.W."/>
            <person name="Ostrander E.A."/>
            <person name="Goff S.P."/>
            <person name="Metzger M.J."/>
        </authorList>
    </citation>
    <scope>NUCLEOTIDE SEQUENCE</scope>
    <source>
        <strain evidence="6">MELC-2E11</strain>
        <tissue evidence="6">Siphon/mantle</tissue>
    </source>
</reference>
<keyword evidence="1" id="KW-0479">Metal-binding</keyword>
<evidence type="ECO:0000313" key="6">
    <source>
        <dbReference type="EMBL" id="WAR23061.1"/>
    </source>
</evidence>
<keyword evidence="2" id="KW-0677">Repeat</keyword>
<dbReference type="InterPro" id="IPR051433">
    <property type="entry name" value="CIBP"/>
</dbReference>
<dbReference type="PROSITE" id="PS50222">
    <property type="entry name" value="EF_HAND_2"/>
    <property type="match status" value="1"/>
</dbReference>
<keyword evidence="7" id="KW-1185">Reference proteome</keyword>
<organism evidence="6 7">
    <name type="scientific">Mya arenaria</name>
    <name type="common">Soft-shell clam</name>
    <dbReference type="NCBI Taxonomy" id="6604"/>
    <lineage>
        <taxon>Eukaryota</taxon>
        <taxon>Metazoa</taxon>
        <taxon>Spiralia</taxon>
        <taxon>Lophotrochozoa</taxon>
        <taxon>Mollusca</taxon>
        <taxon>Bivalvia</taxon>
        <taxon>Autobranchia</taxon>
        <taxon>Heteroconchia</taxon>
        <taxon>Euheterodonta</taxon>
        <taxon>Imparidentia</taxon>
        <taxon>Neoheterodontei</taxon>
        <taxon>Myida</taxon>
        <taxon>Myoidea</taxon>
        <taxon>Myidae</taxon>
        <taxon>Mya</taxon>
    </lineage>
</organism>
<evidence type="ECO:0000256" key="4">
    <source>
        <dbReference type="ARBA" id="ARBA00022842"/>
    </source>
</evidence>
<dbReference type="PROSITE" id="PS00018">
    <property type="entry name" value="EF_HAND_1"/>
    <property type="match status" value="1"/>
</dbReference>
<sequence length="147" mass="17092">MGHLQRPMLNSYCELTYFTKKEILHVYKRFSLLNPDAVSKDKNAKLGRDEILDLPELKVNPFKDRICQVFSSSKDGDMTFEDFLDMMSVFSDNAPKNFDEDDMISSKDLKEIFEEADLDDDDSLSFAEFEHVISKAPDFVNSFRIRL</sequence>
<keyword evidence="4" id="KW-0460">Magnesium</keyword>
<dbReference type="InterPro" id="IPR002048">
    <property type="entry name" value="EF_hand_dom"/>
</dbReference>
<accession>A0ABY7FQR3</accession>
<name>A0ABY7FQR3_MYAAR</name>
<dbReference type="InterPro" id="IPR018247">
    <property type="entry name" value="EF_Hand_1_Ca_BS"/>
</dbReference>
<feature type="domain" description="EF-hand" evidence="5">
    <location>
        <begin position="104"/>
        <end position="139"/>
    </location>
</feature>
<evidence type="ECO:0000256" key="2">
    <source>
        <dbReference type="ARBA" id="ARBA00022737"/>
    </source>
</evidence>
<evidence type="ECO:0000256" key="1">
    <source>
        <dbReference type="ARBA" id="ARBA00022723"/>
    </source>
</evidence>
<evidence type="ECO:0000259" key="5">
    <source>
        <dbReference type="PROSITE" id="PS50222"/>
    </source>
</evidence>
<evidence type="ECO:0000313" key="7">
    <source>
        <dbReference type="Proteomes" id="UP001164746"/>
    </source>
</evidence>
<gene>
    <name evidence="6" type="ORF">MAR_036730</name>
</gene>
<dbReference type="Proteomes" id="UP001164746">
    <property type="component" value="Chromosome 13"/>
</dbReference>